<name>A0A1C3YYC6_9BACT</name>
<feature type="transmembrane region" description="Helical" evidence="1">
    <location>
        <begin position="35"/>
        <end position="56"/>
    </location>
</feature>
<dbReference type="STRING" id="1335309.GA0116948_101163"/>
<keyword evidence="1" id="KW-0472">Membrane</keyword>
<reference evidence="2 3" key="1">
    <citation type="submission" date="2016-08" db="EMBL/GenBank/DDBJ databases">
        <authorList>
            <person name="Seilhamer J.J."/>
        </authorList>
    </citation>
    <scope>NUCLEOTIDE SEQUENCE [LARGE SCALE GENOMIC DNA]</scope>
    <source>
        <strain evidence="2 3">A37T2</strain>
    </source>
</reference>
<sequence length="88" mass="10516">MQKPCKQGIQKKIFFAARSLFYFPQLVYFSRETNAHAAMSVRSFFALFTYALFYHIPHFFTRQEERLCATLDRQTLQRNGKLFSVHDQ</sequence>
<dbReference type="EMBL" id="FMAR01000001">
    <property type="protein sequence ID" value="SCB75127.1"/>
    <property type="molecule type" value="Genomic_DNA"/>
</dbReference>
<protein>
    <submittedName>
        <fullName evidence="2">Uncharacterized protein</fullName>
    </submittedName>
</protein>
<keyword evidence="1" id="KW-1133">Transmembrane helix</keyword>
<dbReference type="Proteomes" id="UP000242818">
    <property type="component" value="Unassembled WGS sequence"/>
</dbReference>
<evidence type="ECO:0000256" key="1">
    <source>
        <dbReference type="SAM" id="Phobius"/>
    </source>
</evidence>
<gene>
    <name evidence="2" type="ORF">GA0116948_101163</name>
</gene>
<feature type="transmembrane region" description="Helical" evidence="1">
    <location>
        <begin position="12"/>
        <end position="29"/>
    </location>
</feature>
<keyword evidence="3" id="KW-1185">Reference proteome</keyword>
<evidence type="ECO:0000313" key="3">
    <source>
        <dbReference type="Proteomes" id="UP000242818"/>
    </source>
</evidence>
<evidence type="ECO:0000313" key="2">
    <source>
        <dbReference type="EMBL" id="SCB75127.1"/>
    </source>
</evidence>
<proteinExistence type="predicted"/>
<accession>A0A1C3YYC6</accession>
<dbReference type="AlphaFoldDB" id="A0A1C3YYC6"/>
<organism evidence="2 3">
    <name type="scientific">Chitinophaga costaii</name>
    <dbReference type="NCBI Taxonomy" id="1335309"/>
    <lineage>
        <taxon>Bacteria</taxon>
        <taxon>Pseudomonadati</taxon>
        <taxon>Bacteroidota</taxon>
        <taxon>Chitinophagia</taxon>
        <taxon>Chitinophagales</taxon>
        <taxon>Chitinophagaceae</taxon>
        <taxon>Chitinophaga</taxon>
    </lineage>
</organism>
<keyword evidence="1" id="KW-0812">Transmembrane</keyword>